<name>A0AAV8UC42_9ROSI</name>
<dbReference type="Proteomes" id="UP001159364">
    <property type="component" value="Linkage Group LG08"/>
</dbReference>
<dbReference type="EMBL" id="JAIWQS010000008">
    <property type="protein sequence ID" value="KAJ8899098.1"/>
    <property type="molecule type" value="Genomic_DNA"/>
</dbReference>
<evidence type="ECO:0008006" key="6">
    <source>
        <dbReference type="Google" id="ProtNLM"/>
    </source>
</evidence>
<feature type="compositionally biased region" description="Polar residues" evidence="2">
    <location>
        <begin position="31"/>
        <end position="42"/>
    </location>
</feature>
<feature type="compositionally biased region" description="Polar residues" evidence="2">
    <location>
        <begin position="232"/>
        <end position="249"/>
    </location>
</feature>
<feature type="region of interest" description="Disordered" evidence="2">
    <location>
        <begin position="31"/>
        <end position="275"/>
    </location>
</feature>
<proteinExistence type="predicted"/>
<dbReference type="Pfam" id="PF01190">
    <property type="entry name" value="Pollen_Ole_e_1"/>
    <property type="match status" value="1"/>
</dbReference>
<evidence type="ECO:0000313" key="4">
    <source>
        <dbReference type="EMBL" id="KAJ8899098.1"/>
    </source>
</evidence>
<evidence type="ECO:0000313" key="5">
    <source>
        <dbReference type="Proteomes" id="UP001159364"/>
    </source>
</evidence>
<dbReference type="AlphaFoldDB" id="A0AAV8UC42"/>
<feature type="compositionally biased region" description="Basic and acidic residues" evidence="2">
    <location>
        <begin position="131"/>
        <end position="146"/>
    </location>
</feature>
<dbReference type="PANTHER" id="PTHR33470:SF40">
    <property type="entry name" value="PROTEIN SEED AND ROOT HAIR PROTECTIVE PROTEIN"/>
    <property type="match status" value="1"/>
</dbReference>
<feature type="compositionally biased region" description="Polar residues" evidence="2">
    <location>
        <begin position="51"/>
        <end position="65"/>
    </location>
</feature>
<dbReference type="GO" id="GO:0009723">
    <property type="term" value="P:response to ethylene"/>
    <property type="evidence" value="ECO:0007669"/>
    <property type="project" value="TreeGrafter"/>
</dbReference>
<evidence type="ECO:0000256" key="1">
    <source>
        <dbReference type="ARBA" id="ARBA00022729"/>
    </source>
</evidence>
<feature type="compositionally biased region" description="Basic and acidic residues" evidence="2">
    <location>
        <begin position="67"/>
        <end position="100"/>
    </location>
</feature>
<reference evidence="4 5" key="1">
    <citation type="submission" date="2021-09" db="EMBL/GenBank/DDBJ databases">
        <title>Genomic insights and catalytic innovation underlie evolution of tropane alkaloids biosynthesis.</title>
        <authorList>
            <person name="Wang Y.-J."/>
            <person name="Tian T."/>
            <person name="Huang J.-P."/>
            <person name="Huang S.-X."/>
        </authorList>
    </citation>
    <scope>NUCLEOTIDE SEQUENCE [LARGE SCALE GENOMIC DNA]</scope>
    <source>
        <strain evidence="4">KIB-2018</strain>
        <tissue evidence="4">Leaf</tissue>
    </source>
</reference>
<evidence type="ECO:0000256" key="3">
    <source>
        <dbReference type="SAM" id="SignalP"/>
    </source>
</evidence>
<gene>
    <name evidence="4" type="ORF">K2173_010251</name>
</gene>
<dbReference type="PANTHER" id="PTHR33470">
    <property type="entry name" value="OS01G0164075 PROTEIN"/>
    <property type="match status" value="1"/>
</dbReference>
<protein>
    <recommendedName>
        <fullName evidence="6">Proline-rich protein 3-like</fullName>
    </recommendedName>
</protein>
<sequence>MALTRLSLAISVLLLPLLINSARDYGYGTETDSVKSNYQPTQGPAAPYTVKANNEPTSYTVQQENAPRPKQDEVKQDYNSKSSSDEVKSDVRTDYSRKTSPEAVKPDYTSKPTPDVTKPHYGATPKPFAVKLDDIPKSKPDADFVKPNHSPKPTTDDAKPYNTPGTQSENVKPAYNPDAVESETVKPAYHPNSEPDATKTDKYSSSKPDIAETDYNSKPEITVPKPQKEFSSKQTPDTTSYNSVTSTPRNAKRNDELKPESSGVTTDYGNGPKPYLGQKLTVPKLDNGVLNYGDVSEAESSLPIGIEGLVLCKSGSDYVPIQGAVARIACSTVDQNGYEATPFSCLTDETDAKGYFFRTLSLSGLDDKLQLTDCKAFLERSPLDTCNLPTDVNKGISGALLSTYRVLAEKKIKLFSVGPFFYTSTPGAY</sequence>
<keyword evidence="1 3" id="KW-0732">Signal</keyword>
<dbReference type="GO" id="GO:0071944">
    <property type="term" value="C:cell periphery"/>
    <property type="evidence" value="ECO:0007669"/>
    <property type="project" value="TreeGrafter"/>
</dbReference>
<feature type="chain" id="PRO_5043933725" description="Proline-rich protein 3-like" evidence="3">
    <location>
        <begin position="23"/>
        <end position="429"/>
    </location>
</feature>
<feature type="signal peptide" evidence="3">
    <location>
        <begin position="1"/>
        <end position="22"/>
    </location>
</feature>
<keyword evidence="5" id="KW-1185">Reference proteome</keyword>
<accession>A0AAV8UC42</accession>
<comment type="caution">
    <text evidence="4">The sequence shown here is derived from an EMBL/GenBank/DDBJ whole genome shotgun (WGS) entry which is preliminary data.</text>
</comment>
<organism evidence="4 5">
    <name type="scientific">Erythroxylum novogranatense</name>
    <dbReference type="NCBI Taxonomy" id="1862640"/>
    <lineage>
        <taxon>Eukaryota</taxon>
        <taxon>Viridiplantae</taxon>
        <taxon>Streptophyta</taxon>
        <taxon>Embryophyta</taxon>
        <taxon>Tracheophyta</taxon>
        <taxon>Spermatophyta</taxon>
        <taxon>Magnoliopsida</taxon>
        <taxon>eudicotyledons</taxon>
        <taxon>Gunneridae</taxon>
        <taxon>Pentapetalae</taxon>
        <taxon>rosids</taxon>
        <taxon>fabids</taxon>
        <taxon>Malpighiales</taxon>
        <taxon>Erythroxylaceae</taxon>
        <taxon>Erythroxylum</taxon>
    </lineage>
</organism>
<evidence type="ECO:0000256" key="2">
    <source>
        <dbReference type="SAM" id="MobiDB-lite"/>
    </source>
</evidence>